<evidence type="ECO:0000256" key="4">
    <source>
        <dbReference type="PROSITE-ProRule" id="PRU00027"/>
    </source>
</evidence>
<dbReference type="PANTHER" id="PTHR34396">
    <property type="entry name" value="OS03G0264950 PROTEIN-RELATED"/>
    <property type="match status" value="1"/>
</dbReference>
<keyword evidence="7" id="KW-1185">Reference proteome</keyword>
<dbReference type="GO" id="GO:1990837">
    <property type="term" value="F:sequence-specific double-stranded DNA binding"/>
    <property type="evidence" value="ECO:0007669"/>
    <property type="project" value="TreeGrafter"/>
</dbReference>
<feature type="domain" description="BED-type" evidence="5">
    <location>
        <begin position="306"/>
        <end position="358"/>
    </location>
</feature>
<dbReference type="InterPro" id="IPR053031">
    <property type="entry name" value="Cuticle_assoc_protein"/>
</dbReference>
<keyword evidence="1" id="KW-0479">Metal-binding</keyword>
<evidence type="ECO:0000259" key="5">
    <source>
        <dbReference type="PROSITE" id="PS50808"/>
    </source>
</evidence>
<gene>
    <name evidence="6" type="ORF">PARMNEM_LOCUS8662</name>
</gene>
<comment type="caution">
    <text evidence="6">The sequence shown here is derived from an EMBL/GenBank/DDBJ whole genome shotgun (WGS) entry which is preliminary data.</text>
</comment>
<sequence length="532" mass="61594">MAIYRDVIVLEGNKVKSPTWLYFDVKDEEKKLATCNICQEVYSFRTSVTNLAKHLKYKHKLVISKSSDADENVRKYVVEQSKENAPEDNKMRTGTQAWDYFNIKSAEDKLASCTECEEILSYKENEDQLLDHLLLAHSITLQKDADTEKKDEDSTVEYEVVEETHMAVSVWEYFDKKDELSETAICNICEDVVSYKESVDKMLEHLLLKHDISKTYDEFQETDSEIDTKDTPKGGRNSRSAAWDYFEVSDQLKKLAICKICNETYSFKTSVTNLMKHARRHLGKDFRKRSVNQTNHTRSLTKPRLGLPSKAWLFFKSLSRTSKIALCLICKKRLSYATSVSNLKRHLFRKHLETWEELVNMESGTEAEMEVEKKSRQIVLSTDDQVYELDAKSEQEECVSISEDDDNQDENVEEMETVYLEEFEDQIRKKQEQRLSSNNRMTTVTPKKSDLNGAVTDKSIRENIPIESKSDSLDHFGSYIVSLLKQLPKNVSNRLQMDFVRQIMEAQIDQVNASENHSCDTLVINNNNGKNN</sequence>
<dbReference type="PROSITE" id="PS50808">
    <property type="entry name" value="ZF_BED"/>
    <property type="match status" value="2"/>
</dbReference>
<dbReference type="GO" id="GO:0006357">
    <property type="term" value="P:regulation of transcription by RNA polymerase II"/>
    <property type="evidence" value="ECO:0007669"/>
    <property type="project" value="TreeGrafter"/>
</dbReference>
<evidence type="ECO:0000313" key="7">
    <source>
        <dbReference type="Proteomes" id="UP001314205"/>
    </source>
</evidence>
<evidence type="ECO:0000256" key="3">
    <source>
        <dbReference type="ARBA" id="ARBA00022833"/>
    </source>
</evidence>
<dbReference type="Pfam" id="PF02892">
    <property type="entry name" value="zf-BED"/>
    <property type="match status" value="4"/>
</dbReference>
<dbReference type="InterPro" id="IPR036236">
    <property type="entry name" value="Znf_C2H2_sf"/>
</dbReference>
<dbReference type="Proteomes" id="UP001314205">
    <property type="component" value="Unassembled WGS sequence"/>
</dbReference>
<keyword evidence="3" id="KW-0862">Zinc</keyword>
<evidence type="ECO:0000313" key="6">
    <source>
        <dbReference type="EMBL" id="CAK1587966.1"/>
    </source>
</evidence>
<reference evidence="6 7" key="1">
    <citation type="submission" date="2023-11" db="EMBL/GenBank/DDBJ databases">
        <authorList>
            <person name="Hedman E."/>
            <person name="Englund M."/>
            <person name="Stromberg M."/>
            <person name="Nyberg Akerstrom W."/>
            <person name="Nylinder S."/>
            <person name="Jareborg N."/>
            <person name="Kallberg Y."/>
            <person name="Kronander E."/>
        </authorList>
    </citation>
    <scope>NUCLEOTIDE SEQUENCE [LARGE SCALE GENOMIC DNA]</scope>
</reference>
<dbReference type="GO" id="GO:0005634">
    <property type="term" value="C:nucleus"/>
    <property type="evidence" value="ECO:0007669"/>
    <property type="project" value="TreeGrafter"/>
</dbReference>
<dbReference type="AlphaFoldDB" id="A0AAV1KXZ4"/>
<accession>A0AAV1KXZ4</accession>
<dbReference type="SMART" id="SM00614">
    <property type="entry name" value="ZnF_BED"/>
    <property type="match status" value="4"/>
</dbReference>
<dbReference type="EMBL" id="CAVLGL010000082">
    <property type="protein sequence ID" value="CAK1587966.1"/>
    <property type="molecule type" value="Genomic_DNA"/>
</dbReference>
<proteinExistence type="predicted"/>
<protein>
    <recommendedName>
        <fullName evidence="5">BED-type domain-containing protein</fullName>
    </recommendedName>
</protein>
<dbReference type="GO" id="GO:0008270">
    <property type="term" value="F:zinc ion binding"/>
    <property type="evidence" value="ECO:0007669"/>
    <property type="project" value="UniProtKB-KW"/>
</dbReference>
<name>A0AAV1KXZ4_9NEOP</name>
<dbReference type="SUPFAM" id="SSF57667">
    <property type="entry name" value="beta-beta-alpha zinc fingers"/>
    <property type="match status" value="4"/>
</dbReference>
<dbReference type="PANTHER" id="PTHR34396:SF25">
    <property type="entry name" value="BOUNDARY ELEMENT ASSOCIATED FACTOR"/>
    <property type="match status" value="1"/>
</dbReference>
<organism evidence="6 7">
    <name type="scientific">Parnassius mnemosyne</name>
    <name type="common">clouded apollo</name>
    <dbReference type="NCBI Taxonomy" id="213953"/>
    <lineage>
        <taxon>Eukaryota</taxon>
        <taxon>Metazoa</taxon>
        <taxon>Ecdysozoa</taxon>
        <taxon>Arthropoda</taxon>
        <taxon>Hexapoda</taxon>
        <taxon>Insecta</taxon>
        <taxon>Pterygota</taxon>
        <taxon>Neoptera</taxon>
        <taxon>Endopterygota</taxon>
        <taxon>Lepidoptera</taxon>
        <taxon>Glossata</taxon>
        <taxon>Ditrysia</taxon>
        <taxon>Papilionoidea</taxon>
        <taxon>Papilionidae</taxon>
        <taxon>Parnassiinae</taxon>
        <taxon>Parnassini</taxon>
        <taxon>Parnassius</taxon>
        <taxon>Driopa</taxon>
    </lineage>
</organism>
<evidence type="ECO:0000256" key="1">
    <source>
        <dbReference type="ARBA" id="ARBA00022723"/>
    </source>
</evidence>
<feature type="domain" description="BED-type" evidence="5">
    <location>
        <begin position="14"/>
        <end position="66"/>
    </location>
</feature>
<dbReference type="InterPro" id="IPR003656">
    <property type="entry name" value="Znf_BED"/>
</dbReference>
<keyword evidence="2 4" id="KW-0863">Zinc-finger</keyword>
<evidence type="ECO:0000256" key="2">
    <source>
        <dbReference type="ARBA" id="ARBA00022771"/>
    </source>
</evidence>